<dbReference type="AlphaFoldDB" id="A0A1V2UH56"/>
<reference evidence="1 2" key="1">
    <citation type="submission" date="2016-12" db="EMBL/GenBank/DDBJ databases">
        <authorList>
            <person name="Song W.-J."/>
            <person name="Kurnit D.M."/>
        </authorList>
    </citation>
    <scope>NUCLEOTIDE SEQUENCE [LARGE SCALE GENOMIC DNA]</scope>
    <source>
        <strain evidence="1 2">CGB1038-1_S1</strain>
    </source>
</reference>
<organism evidence="1 2">
    <name type="scientific">Enterococcus mundtii</name>
    <dbReference type="NCBI Taxonomy" id="53346"/>
    <lineage>
        <taxon>Bacteria</taxon>
        <taxon>Bacillati</taxon>
        <taxon>Bacillota</taxon>
        <taxon>Bacilli</taxon>
        <taxon>Lactobacillales</taxon>
        <taxon>Enterococcaceae</taxon>
        <taxon>Enterococcus</taxon>
    </lineage>
</organism>
<gene>
    <name evidence="1" type="ORF">BTN92_10395</name>
</gene>
<dbReference type="RefSeq" id="WP_077151694.1">
    <property type="nucleotide sequence ID" value="NZ_CABMMO010000009.1"/>
</dbReference>
<name>A0A1V2UH56_ENTMU</name>
<dbReference type="EMBL" id="MSTR01000009">
    <property type="protein sequence ID" value="ONN42669.1"/>
    <property type="molecule type" value="Genomic_DNA"/>
</dbReference>
<protein>
    <submittedName>
        <fullName evidence="1">Uncharacterized protein</fullName>
    </submittedName>
</protein>
<evidence type="ECO:0000313" key="2">
    <source>
        <dbReference type="Proteomes" id="UP000189299"/>
    </source>
</evidence>
<sequence>MKINKKLEQKWQEWETTMEGAEMFLNAARDLGSTVITEDDSVVYLASEKIQLTIDQLKEAKKLVEKLEFAEELLE</sequence>
<proteinExistence type="predicted"/>
<accession>A0A1V2UH56</accession>
<dbReference type="Proteomes" id="UP000189299">
    <property type="component" value="Unassembled WGS sequence"/>
</dbReference>
<comment type="caution">
    <text evidence="1">The sequence shown here is derived from an EMBL/GenBank/DDBJ whole genome shotgun (WGS) entry which is preliminary data.</text>
</comment>
<evidence type="ECO:0000313" key="1">
    <source>
        <dbReference type="EMBL" id="ONN42669.1"/>
    </source>
</evidence>